<organism evidence="6 7">
    <name type="scientific">Streptococcus pluranimalium</name>
    <dbReference type="NCBI Taxonomy" id="82348"/>
    <lineage>
        <taxon>Bacteria</taxon>
        <taxon>Bacillati</taxon>
        <taxon>Bacillota</taxon>
        <taxon>Bacilli</taxon>
        <taxon>Lactobacillales</taxon>
        <taxon>Streptococcaceae</taxon>
        <taxon>Streptococcus</taxon>
    </lineage>
</organism>
<evidence type="ECO:0000256" key="1">
    <source>
        <dbReference type="ARBA" id="ARBA00006723"/>
    </source>
</evidence>
<sequence>MPFVTIDLFEGRSDEQKAQLAREVTEVVSRVAGAPKEAIHIFINDMPEGSYFPQGEVKKKN</sequence>
<dbReference type="EMBL" id="CP022601">
    <property type="protein sequence ID" value="AXJ13131.1"/>
    <property type="molecule type" value="Genomic_DNA"/>
</dbReference>
<comment type="similarity">
    <text evidence="1 4">Belongs to the 4-oxalocrotonate tautomerase family.</text>
</comment>
<dbReference type="InterPro" id="IPR014347">
    <property type="entry name" value="Tautomerase/MIF_sf"/>
</dbReference>
<dbReference type="PANTHER" id="PTHR35530">
    <property type="entry name" value="TAUTOMERASE-RELATED"/>
    <property type="match status" value="1"/>
</dbReference>
<protein>
    <recommendedName>
        <fullName evidence="4">Tautomerase</fullName>
        <ecNumber evidence="4">5.3.2.-</ecNumber>
    </recommendedName>
</protein>
<dbReference type="EC" id="5.3.2.-" evidence="4"/>
<dbReference type="Proteomes" id="UP000255411">
    <property type="component" value="Chromosome"/>
</dbReference>
<dbReference type="RefSeq" id="WP_115130289.1">
    <property type="nucleotide sequence ID" value="NZ_CP022601.1"/>
</dbReference>
<dbReference type="NCBIfam" id="NF002571">
    <property type="entry name" value="PRK02220.1"/>
    <property type="match status" value="1"/>
</dbReference>
<dbReference type="NCBIfam" id="NF002622">
    <property type="entry name" value="PRK02289.1"/>
    <property type="match status" value="1"/>
</dbReference>
<dbReference type="SUPFAM" id="SSF55331">
    <property type="entry name" value="Tautomerase/MIF"/>
    <property type="match status" value="1"/>
</dbReference>
<reference evidence="6 7" key="1">
    <citation type="submission" date="2017-07" db="EMBL/GenBank/DDBJ databases">
        <title>Streptococcus pluranimalium as cause of bovine abortion.</title>
        <authorList>
            <person name="Rodriguez Campos S."/>
            <person name="Gobeli Brawand S."/>
            <person name="Brodard I."/>
            <person name="Rychener L."/>
            <person name="Perreten V."/>
        </authorList>
    </citation>
    <scope>NUCLEOTIDE SEQUENCE [LARGE SCALE GENOMIC DNA]</scope>
    <source>
        <strain evidence="6 7">14A0014</strain>
    </source>
</reference>
<accession>A0A345VK79</accession>
<dbReference type="AlphaFoldDB" id="A0A345VK79"/>
<name>A0A345VK79_9STRE</name>
<dbReference type="PANTHER" id="PTHR35530:SF1">
    <property type="entry name" value="2-HYDROXYMUCONATE TAUTOMERASE"/>
    <property type="match status" value="1"/>
</dbReference>
<evidence type="ECO:0000256" key="3">
    <source>
        <dbReference type="PIRSR" id="PIRSR618191-1"/>
    </source>
</evidence>
<gene>
    <name evidence="6" type="primary">xylH</name>
    <name evidence="6" type="ORF">Sp14A_12170</name>
</gene>
<dbReference type="InterPro" id="IPR018191">
    <property type="entry name" value="4-OT"/>
</dbReference>
<keyword evidence="2 4" id="KW-0413">Isomerase</keyword>
<dbReference type="NCBIfam" id="TIGR00013">
    <property type="entry name" value="taut"/>
    <property type="match status" value="1"/>
</dbReference>
<proteinExistence type="inferred from homology"/>
<evidence type="ECO:0000256" key="2">
    <source>
        <dbReference type="ARBA" id="ARBA00023235"/>
    </source>
</evidence>
<evidence type="ECO:0000313" key="6">
    <source>
        <dbReference type="EMBL" id="AXJ13131.1"/>
    </source>
</evidence>
<evidence type="ECO:0000259" key="5">
    <source>
        <dbReference type="Pfam" id="PF01361"/>
    </source>
</evidence>
<feature type="active site" description="Proton acceptor; via imino nitrogen" evidence="3">
    <location>
        <position position="2"/>
    </location>
</feature>
<dbReference type="GO" id="GO:0016853">
    <property type="term" value="F:isomerase activity"/>
    <property type="evidence" value="ECO:0007669"/>
    <property type="project" value="UniProtKB-UniRule"/>
</dbReference>
<dbReference type="Pfam" id="PF01361">
    <property type="entry name" value="Tautomerase"/>
    <property type="match status" value="1"/>
</dbReference>
<dbReference type="Gene3D" id="3.30.429.10">
    <property type="entry name" value="Macrophage Migration Inhibitory Factor"/>
    <property type="match status" value="1"/>
</dbReference>
<dbReference type="InterPro" id="IPR004370">
    <property type="entry name" value="4-OT-like_dom"/>
</dbReference>
<evidence type="ECO:0000313" key="7">
    <source>
        <dbReference type="Proteomes" id="UP000255411"/>
    </source>
</evidence>
<evidence type="ECO:0000256" key="4">
    <source>
        <dbReference type="RuleBase" id="RU362032"/>
    </source>
</evidence>
<feature type="domain" description="4-oxalocrotonate tautomerase-like" evidence="5">
    <location>
        <begin position="2"/>
        <end position="60"/>
    </location>
</feature>